<dbReference type="EMBL" id="BAAAXQ010000006">
    <property type="protein sequence ID" value="GAA3009633.1"/>
    <property type="molecule type" value="Genomic_DNA"/>
</dbReference>
<organism evidence="4 5">
    <name type="scientific">Tetragenococcus solitarius</name>
    <dbReference type="NCBI Taxonomy" id="71453"/>
    <lineage>
        <taxon>Bacteria</taxon>
        <taxon>Bacillati</taxon>
        <taxon>Bacillota</taxon>
        <taxon>Bacilli</taxon>
        <taxon>Lactobacillales</taxon>
        <taxon>Enterococcaceae</taxon>
        <taxon>Tetragenococcus</taxon>
    </lineage>
</organism>
<reference evidence="4 5" key="1">
    <citation type="journal article" date="2019" name="Int. J. Syst. Evol. Microbiol.">
        <title>The Global Catalogue of Microorganisms (GCM) 10K type strain sequencing project: providing services to taxonomists for standard genome sequencing and annotation.</title>
        <authorList>
            <consortium name="The Broad Institute Genomics Platform"/>
            <consortium name="The Broad Institute Genome Sequencing Center for Infectious Disease"/>
            <person name="Wu L."/>
            <person name="Ma J."/>
        </authorList>
    </citation>
    <scope>NUCLEOTIDE SEQUENCE [LARGE SCALE GENOMIC DNA]</scope>
    <source>
        <strain evidence="4 5">JCM 8736</strain>
    </source>
</reference>
<gene>
    <name evidence="4" type="ORF">GCM10019998_02160</name>
</gene>
<comment type="caution">
    <text evidence="4">The sequence shown here is derived from an EMBL/GenBank/DDBJ whole genome shotgun (WGS) entry which is preliminary data.</text>
</comment>
<dbReference type="InterPro" id="IPR036906">
    <property type="entry name" value="ATPase_V1_fsu_sf"/>
</dbReference>
<name>A0ABN3XZ58_9ENTE</name>
<dbReference type="SUPFAM" id="SSF159468">
    <property type="entry name" value="AtpF-like"/>
    <property type="match status" value="1"/>
</dbReference>
<keyword evidence="2" id="KW-0813">Transport</keyword>
<keyword evidence="5" id="KW-1185">Reference proteome</keyword>
<dbReference type="Proteomes" id="UP001501577">
    <property type="component" value="Unassembled WGS sequence"/>
</dbReference>
<dbReference type="InterPro" id="IPR008218">
    <property type="entry name" value="ATPase_V1-cplx_f_g_su"/>
</dbReference>
<accession>A0ABN3XZ58</accession>
<evidence type="ECO:0000313" key="4">
    <source>
        <dbReference type="EMBL" id="GAA3009633.1"/>
    </source>
</evidence>
<dbReference type="Gene3D" id="3.40.50.10580">
    <property type="entry name" value="ATPase, V1 complex, subunit F"/>
    <property type="match status" value="1"/>
</dbReference>
<evidence type="ECO:0000256" key="1">
    <source>
        <dbReference type="ARBA" id="ARBA00010148"/>
    </source>
</evidence>
<dbReference type="Pfam" id="PF01990">
    <property type="entry name" value="ATP-synt_F"/>
    <property type="match status" value="1"/>
</dbReference>
<proteinExistence type="inferred from homology"/>
<evidence type="ECO:0000313" key="5">
    <source>
        <dbReference type="Proteomes" id="UP001501577"/>
    </source>
</evidence>
<evidence type="ECO:0000256" key="3">
    <source>
        <dbReference type="ARBA" id="ARBA00023065"/>
    </source>
</evidence>
<protein>
    <submittedName>
        <fullName evidence="4">V-type ATP synthase subunit F</fullName>
    </submittedName>
</protein>
<comment type="similarity">
    <text evidence="1">Belongs to the V-ATPase F subunit family.</text>
</comment>
<evidence type="ECO:0000256" key="2">
    <source>
        <dbReference type="ARBA" id="ARBA00022448"/>
    </source>
</evidence>
<sequence length="106" mass="11694">MKSVSYKIGVIGDKESVLPFKLFGFTVKYGNHLTEINQTFDEMVEQDYGVIYITESCAKQIAKKVEAIKGQLSPAVVMIPDHDGSRGIGLESVQENMKKAVGQNIL</sequence>
<dbReference type="NCBIfam" id="NF002384">
    <property type="entry name" value="PRK01395.1"/>
    <property type="match status" value="1"/>
</dbReference>
<keyword evidence="3" id="KW-0406">Ion transport</keyword>